<evidence type="ECO:0000313" key="3">
    <source>
        <dbReference type="Proteomes" id="UP000186657"/>
    </source>
</evidence>
<dbReference type="AlphaFoldDB" id="A0A1U7N2S2"/>
<accession>A0A1U7N2S2</accession>
<dbReference type="EMBL" id="MKZS01000001">
    <property type="protein sequence ID" value="OLT60242.1"/>
    <property type="molecule type" value="Genomic_DNA"/>
</dbReference>
<evidence type="ECO:0000313" key="2">
    <source>
        <dbReference type="EMBL" id="OLT60242.1"/>
    </source>
</evidence>
<comment type="caution">
    <text evidence="2">The sequence shown here is derived from an EMBL/GenBank/DDBJ whole genome shotgun (WGS) entry which is preliminary data.</text>
</comment>
<name>A0A1U7N2S2_9CYAN</name>
<dbReference type="Proteomes" id="UP000186657">
    <property type="component" value="Unassembled WGS sequence"/>
</dbReference>
<evidence type="ECO:0000259" key="1">
    <source>
        <dbReference type="Pfam" id="PF15643"/>
    </source>
</evidence>
<dbReference type="Pfam" id="PF15643">
    <property type="entry name" value="Tox-PL-2"/>
    <property type="match status" value="1"/>
</dbReference>
<organism evidence="2 3">
    <name type="scientific">Moorena bouillonii PNG</name>
    <dbReference type="NCBI Taxonomy" id="568701"/>
    <lineage>
        <taxon>Bacteria</taxon>
        <taxon>Bacillati</taxon>
        <taxon>Cyanobacteriota</taxon>
        <taxon>Cyanophyceae</taxon>
        <taxon>Coleofasciculales</taxon>
        <taxon>Coleofasciculaceae</taxon>
        <taxon>Moorena</taxon>
    </lineage>
</organism>
<protein>
    <recommendedName>
        <fullName evidence="1">Tox-PL-2 domain-containing protein</fullName>
    </recommendedName>
</protein>
<gene>
    <name evidence="2" type="ORF">BJP37_15630</name>
</gene>
<keyword evidence="3" id="KW-1185">Reference proteome</keyword>
<dbReference type="RefSeq" id="WP_075900313.1">
    <property type="nucleotide sequence ID" value="NZ_MKZS01000001.1"/>
</dbReference>
<feature type="domain" description="Tox-PL-2" evidence="1">
    <location>
        <begin position="7"/>
        <end position="101"/>
    </location>
</feature>
<reference evidence="2 3" key="1">
    <citation type="submission" date="2016-10" db="EMBL/GenBank/DDBJ databases">
        <title>Comparative genomics uncovers the prolific and rare metabolic potential of the cyanobacterial genus Moorea.</title>
        <authorList>
            <person name="Leao T."/>
            <person name="Castelao G."/>
            <person name="Korobeynikov A."/>
            <person name="Monroe E.A."/>
            <person name="Podell S."/>
            <person name="Glukhov E."/>
            <person name="Allen E."/>
            <person name="Gerwick W.H."/>
            <person name="Gerwick L."/>
        </authorList>
    </citation>
    <scope>NUCLEOTIDE SEQUENCE [LARGE SCALE GENOMIC DNA]</scope>
    <source>
        <strain evidence="2 3">PNG5-198</strain>
    </source>
</reference>
<proteinExistence type="predicted"/>
<sequence>MKTKEEIWQGVSQIVAGYPLLECDRCAMSVMEWLRQNGVEGKIIRLRTKRRNEVFIISDRYGTGESITENGIHYGVEVFGKVFDNLSREGLSREAWLNDFHCPSGKFIVDELTSL</sequence>
<dbReference type="InterPro" id="IPR028910">
    <property type="entry name" value="Tox-PL-2_dom"/>
</dbReference>